<evidence type="ECO:0000256" key="2">
    <source>
        <dbReference type="ARBA" id="ARBA00022898"/>
    </source>
</evidence>
<evidence type="ECO:0000313" key="6">
    <source>
        <dbReference type="Proteomes" id="UP000784435"/>
    </source>
</evidence>
<protein>
    <submittedName>
        <fullName evidence="5">Threonine/serine dehydratase</fullName>
    </submittedName>
</protein>
<reference evidence="5" key="2">
    <citation type="submission" date="2021-09" db="EMBL/GenBank/DDBJ databases">
        <authorList>
            <person name="Gilroy R."/>
        </authorList>
    </citation>
    <scope>NUCLEOTIDE SEQUENCE</scope>
    <source>
        <strain evidence="5">ChiGjej5B5-7349</strain>
    </source>
</reference>
<dbReference type="EMBL" id="DYUK01000132">
    <property type="protein sequence ID" value="HJG79970.1"/>
    <property type="molecule type" value="Genomic_DNA"/>
</dbReference>
<feature type="domain" description="Tryptophan synthase beta chain-like PALP" evidence="4">
    <location>
        <begin position="20"/>
        <end position="307"/>
    </location>
</feature>
<reference evidence="5" key="1">
    <citation type="journal article" date="2021" name="PeerJ">
        <title>Extensive microbial diversity within the chicken gut microbiome revealed by metagenomics and culture.</title>
        <authorList>
            <person name="Gilroy R."/>
            <person name="Ravi A."/>
            <person name="Getino M."/>
            <person name="Pursley I."/>
            <person name="Horton D.L."/>
            <person name="Alikhan N.F."/>
            <person name="Baker D."/>
            <person name="Gharbi K."/>
            <person name="Hall N."/>
            <person name="Watson M."/>
            <person name="Adriaenssens E.M."/>
            <person name="Foster-Nyarko E."/>
            <person name="Jarju S."/>
            <person name="Secka A."/>
            <person name="Antonio M."/>
            <person name="Oren A."/>
            <person name="Chaudhuri R.R."/>
            <person name="La Ragione R."/>
            <person name="Hildebrand F."/>
            <person name="Pallen M.J."/>
        </authorList>
    </citation>
    <scope>NUCLEOTIDE SEQUENCE</scope>
    <source>
        <strain evidence="5">ChiGjej5B5-7349</strain>
    </source>
</reference>
<dbReference type="AlphaFoldDB" id="A0A921MD61"/>
<accession>A0A921MD61</accession>
<dbReference type="InterPro" id="IPR000634">
    <property type="entry name" value="Ser/Thr_deHydtase_PyrdxlP-BS"/>
</dbReference>
<dbReference type="GO" id="GO:0004794">
    <property type="term" value="F:threonine deaminase activity"/>
    <property type="evidence" value="ECO:0007669"/>
    <property type="project" value="TreeGrafter"/>
</dbReference>
<evidence type="ECO:0000259" key="4">
    <source>
        <dbReference type="Pfam" id="PF00291"/>
    </source>
</evidence>
<dbReference type="GO" id="GO:0006567">
    <property type="term" value="P:L-threonine catabolic process"/>
    <property type="evidence" value="ECO:0007669"/>
    <property type="project" value="TreeGrafter"/>
</dbReference>
<dbReference type="Gene3D" id="3.40.50.1100">
    <property type="match status" value="2"/>
</dbReference>
<dbReference type="Pfam" id="PF00291">
    <property type="entry name" value="PALP"/>
    <property type="match status" value="1"/>
</dbReference>
<organism evidence="5 6">
    <name type="scientific">Brevibacterium senegalense</name>
    <dbReference type="NCBI Taxonomy" id="1033736"/>
    <lineage>
        <taxon>Bacteria</taxon>
        <taxon>Bacillati</taxon>
        <taxon>Actinomycetota</taxon>
        <taxon>Actinomycetes</taxon>
        <taxon>Micrococcales</taxon>
        <taxon>Brevibacteriaceae</taxon>
        <taxon>Brevibacterium</taxon>
    </lineage>
</organism>
<dbReference type="PROSITE" id="PS00165">
    <property type="entry name" value="DEHYDRATASE_SER_THR"/>
    <property type="match status" value="1"/>
</dbReference>
<dbReference type="GO" id="GO:0009097">
    <property type="term" value="P:isoleucine biosynthetic process"/>
    <property type="evidence" value="ECO:0007669"/>
    <property type="project" value="TreeGrafter"/>
</dbReference>
<gene>
    <name evidence="5" type="ORF">K8V08_06125</name>
</gene>
<evidence type="ECO:0000313" key="5">
    <source>
        <dbReference type="EMBL" id="HJG79970.1"/>
    </source>
</evidence>
<comment type="cofactor">
    <cofactor evidence="1">
        <name>pyridoxal 5'-phosphate</name>
        <dbReference type="ChEBI" id="CHEBI:597326"/>
    </cofactor>
</comment>
<comment type="caution">
    <text evidence="5">The sequence shown here is derived from an EMBL/GenBank/DDBJ whole genome shotgun (WGS) entry which is preliminary data.</text>
</comment>
<dbReference type="GO" id="GO:0003941">
    <property type="term" value="F:L-serine ammonia-lyase activity"/>
    <property type="evidence" value="ECO:0007669"/>
    <property type="project" value="TreeGrafter"/>
</dbReference>
<keyword evidence="2" id="KW-0663">Pyridoxal phosphate</keyword>
<dbReference type="PANTHER" id="PTHR48078:SF6">
    <property type="entry name" value="L-THREONINE DEHYDRATASE CATABOLIC TDCB"/>
    <property type="match status" value="1"/>
</dbReference>
<dbReference type="InterPro" id="IPR036052">
    <property type="entry name" value="TrpB-like_PALP_sf"/>
</dbReference>
<evidence type="ECO:0000256" key="3">
    <source>
        <dbReference type="ARBA" id="ARBA00023239"/>
    </source>
</evidence>
<dbReference type="SUPFAM" id="SSF53686">
    <property type="entry name" value="Tryptophan synthase beta subunit-like PLP-dependent enzymes"/>
    <property type="match status" value="1"/>
</dbReference>
<dbReference type="GO" id="GO:0030170">
    <property type="term" value="F:pyridoxal phosphate binding"/>
    <property type="evidence" value="ECO:0007669"/>
    <property type="project" value="InterPro"/>
</dbReference>
<name>A0A921MD61_9MICO</name>
<dbReference type="InterPro" id="IPR050147">
    <property type="entry name" value="Ser/Thr_Dehydratase"/>
</dbReference>
<dbReference type="NCBIfam" id="NF006094">
    <property type="entry name" value="PRK08246.1"/>
    <property type="match status" value="1"/>
</dbReference>
<sequence length="315" mass="32254">MAALTRDDVREARERIGARVRRTPLLHAGEIATAGEPATLLLKCEYLQHTGSFKARGAFNRVLATLERGELDPEVGIVVASGGNAGMANAFAARQAGVPATVFVPETAPPVKVARLQSYGATVRQVGTEYAQAFEAAMEHTQRTGAVYCHAYDQQEIVAGAGTMTEEILEDDPAVDTIIVAVGGGGLLAGTLASAAGRAGVVAVEPATASAVHAALEAGEPVDVPVSGVAADSLGARRVGDIAFDTASRVGVTSLLVEDEAIIAARKALWEDFRIAAEHGAAAAHAALLDGAYTPQAGERIAVVVCGANTDPATL</sequence>
<dbReference type="Proteomes" id="UP000784435">
    <property type="component" value="Unassembled WGS sequence"/>
</dbReference>
<evidence type="ECO:0000256" key="1">
    <source>
        <dbReference type="ARBA" id="ARBA00001933"/>
    </source>
</evidence>
<keyword evidence="3" id="KW-0456">Lyase</keyword>
<dbReference type="GO" id="GO:0006565">
    <property type="term" value="P:L-serine catabolic process"/>
    <property type="evidence" value="ECO:0007669"/>
    <property type="project" value="TreeGrafter"/>
</dbReference>
<proteinExistence type="predicted"/>
<dbReference type="InterPro" id="IPR001926">
    <property type="entry name" value="TrpB-like_PALP"/>
</dbReference>
<dbReference type="PANTHER" id="PTHR48078">
    <property type="entry name" value="THREONINE DEHYDRATASE, MITOCHONDRIAL-RELATED"/>
    <property type="match status" value="1"/>
</dbReference>